<accession>A0A510DUN8</accession>
<dbReference type="Proteomes" id="UP000325030">
    <property type="component" value="Chromosome"/>
</dbReference>
<dbReference type="OrthoDB" id="30874at2157"/>
<dbReference type="Gene3D" id="2.40.30.10">
    <property type="entry name" value="Translation factors"/>
    <property type="match status" value="1"/>
</dbReference>
<name>A0A510E1X0_9CREN</name>
<keyword evidence="3" id="KW-1185">Reference proteome</keyword>
<proteinExistence type="predicted"/>
<dbReference type="SUPFAM" id="SSF50447">
    <property type="entry name" value="Translation proteins"/>
    <property type="match status" value="1"/>
</dbReference>
<dbReference type="GO" id="GO:0001514">
    <property type="term" value="P:selenocysteine incorporation"/>
    <property type="evidence" value="ECO:0007669"/>
    <property type="project" value="TreeGrafter"/>
</dbReference>
<reference evidence="4" key="1">
    <citation type="submission" date="2018-09" db="EMBL/GenBank/DDBJ databases">
        <title>Complete Genome Sequencing of Sulfolobus sp. JCM 16834.</title>
        <authorList>
            <person name="Kato S."/>
            <person name="Itoh T."/>
            <person name="Ohkuma M."/>
        </authorList>
    </citation>
    <scope>NUCLEOTIDE SEQUENCE [LARGE SCALE GENOMIC DNA]</scope>
    <source>
        <strain evidence="4">IC-007</strain>
    </source>
</reference>
<protein>
    <recommendedName>
        <fullName evidence="5">Elongation factor 1-alpha</fullName>
    </recommendedName>
</protein>
<dbReference type="PANTHER" id="PTHR43721:SF11">
    <property type="entry name" value="SELENOCYSTEINE-SPECIFIC ELONGATION FACTOR"/>
    <property type="match status" value="1"/>
</dbReference>
<dbReference type="GO" id="GO:0003746">
    <property type="term" value="F:translation elongation factor activity"/>
    <property type="evidence" value="ECO:0007669"/>
    <property type="project" value="TreeGrafter"/>
</dbReference>
<evidence type="ECO:0008006" key="5">
    <source>
        <dbReference type="Google" id="ProtNLM"/>
    </source>
</evidence>
<dbReference type="KEGG" id="step:IC006_1030"/>
<accession>A0A510E1X0</accession>
<evidence type="ECO:0000313" key="1">
    <source>
        <dbReference type="EMBL" id="BBG23738.1"/>
    </source>
</evidence>
<dbReference type="InterPro" id="IPR050055">
    <property type="entry name" value="EF-Tu_GTPase"/>
</dbReference>
<dbReference type="InterPro" id="IPR009000">
    <property type="entry name" value="Transl_B-barrel_sf"/>
</dbReference>
<dbReference type="EMBL" id="AP018930">
    <property type="protein sequence ID" value="BBG26491.1"/>
    <property type="molecule type" value="Genomic_DNA"/>
</dbReference>
<gene>
    <name evidence="1" type="ORF">IC006_1030</name>
    <name evidence="2" type="ORF">IC007_1003</name>
</gene>
<evidence type="ECO:0000313" key="2">
    <source>
        <dbReference type="EMBL" id="BBG26491.1"/>
    </source>
</evidence>
<sequence length="299" mass="32654">MYFGNITSVLSSDPQRAGKIAERLGKLHENAKVNIYYRRNGDYIRSVLVGTQYPEKVICLAEAVSMSSTVILNVPDSPKWTDGELGLLADSSGAKVIITSSLPEDKVRKVFKGIGIENAEIVQEVNDIPEGEERDRGFVYVDKAFNVKGVGTVVTGFSFTQVELHEKLTAVPVNKEVEVKTIQVLDEDQKGVKGGVRIGFSLRNAKEEDMKDAYSLVKNAPLLKEFEAEVVTYPWAQVQEGNYHVVGGGVAVTSTLKVGGGTAQVSLSSPLPKVERYLLLNVNVKQGKPRVLGYLKPKS</sequence>
<dbReference type="PANTHER" id="PTHR43721">
    <property type="entry name" value="ELONGATION FACTOR TU-RELATED"/>
    <property type="match status" value="1"/>
</dbReference>
<organism evidence="2 4">
    <name type="scientific">Sulfuracidifex tepidarius</name>
    <dbReference type="NCBI Taxonomy" id="1294262"/>
    <lineage>
        <taxon>Archaea</taxon>
        <taxon>Thermoproteota</taxon>
        <taxon>Thermoprotei</taxon>
        <taxon>Sulfolobales</taxon>
        <taxon>Sulfolobaceae</taxon>
        <taxon>Sulfuracidifex</taxon>
    </lineage>
</organism>
<dbReference type="GeneID" id="41717357"/>
<dbReference type="STRING" id="1294262.GCA_001316085_02474"/>
<dbReference type="Proteomes" id="UP000322983">
    <property type="component" value="Chromosome"/>
</dbReference>
<dbReference type="AlphaFoldDB" id="A0A510E1X0"/>
<reference evidence="2 3" key="2">
    <citation type="journal article" date="2020" name="Int. J. Syst. Evol. Microbiol.">
        <title>Sulfuracidifex tepidarius gen. nov., sp. nov. and transfer of Sulfolobus metallicus Huber and Stetter 1992 to the genus Sulfuracidifex as Sulfuracidifex metallicus comb. nov.</title>
        <authorList>
            <person name="Itoh T."/>
            <person name="Miura T."/>
            <person name="Sakai H.D."/>
            <person name="Kato S."/>
            <person name="Ohkuma M."/>
            <person name="Takashina T."/>
        </authorList>
    </citation>
    <scope>NUCLEOTIDE SEQUENCE</scope>
    <source>
        <strain evidence="1 3">IC-006</strain>
        <strain evidence="2">IC-007</strain>
    </source>
</reference>
<dbReference type="RefSeq" id="WP_149528428.1">
    <property type="nucleotide sequence ID" value="NZ_AP018929.1"/>
</dbReference>
<evidence type="ECO:0000313" key="3">
    <source>
        <dbReference type="Proteomes" id="UP000322983"/>
    </source>
</evidence>
<evidence type="ECO:0000313" key="4">
    <source>
        <dbReference type="Proteomes" id="UP000325030"/>
    </source>
</evidence>
<dbReference type="EMBL" id="AP018929">
    <property type="protein sequence ID" value="BBG23738.1"/>
    <property type="molecule type" value="Genomic_DNA"/>
</dbReference>